<dbReference type="PROSITE" id="PS51201">
    <property type="entry name" value="RCK_N"/>
    <property type="match status" value="1"/>
</dbReference>
<dbReference type="GO" id="GO:0015079">
    <property type="term" value="F:potassium ion transmembrane transporter activity"/>
    <property type="evidence" value="ECO:0007669"/>
    <property type="project" value="InterPro"/>
</dbReference>
<dbReference type="OrthoDB" id="9775180at2"/>
<feature type="region of interest" description="Disordered" evidence="7">
    <location>
        <begin position="224"/>
        <end position="257"/>
    </location>
</feature>
<dbReference type="InterPro" id="IPR036721">
    <property type="entry name" value="RCK_C_sf"/>
</dbReference>
<keyword evidence="2" id="KW-0813">Transport</keyword>
<evidence type="ECO:0000256" key="3">
    <source>
        <dbReference type="ARBA" id="ARBA00022538"/>
    </source>
</evidence>
<dbReference type="Pfam" id="PF02254">
    <property type="entry name" value="TrkA_N"/>
    <property type="match status" value="1"/>
</dbReference>
<evidence type="ECO:0000313" key="10">
    <source>
        <dbReference type="EMBL" id="SFV22431.1"/>
    </source>
</evidence>
<dbReference type="InterPro" id="IPR036291">
    <property type="entry name" value="NAD(P)-bd_dom_sf"/>
</dbReference>
<evidence type="ECO:0000256" key="5">
    <source>
        <dbReference type="ARBA" id="ARBA00023027"/>
    </source>
</evidence>
<dbReference type="PROSITE" id="PS51202">
    <property type="entry name" value="RCK_C"/>
    <property type="match status" value="1"/>
</dbReference>
<feature type="compositionally biased region" description="Basic and acidic residues" evidence="7">
    <location>
        <begin position="242"/>
        <end position="257"/>
    </location>
</feature>
<name>A0A1I7MKI7_9MICC</name>
<evidence type="ECO:0000256" key="1">
    <source>
        <dbReference type="ARBA" id="ARBA00017378"/>
    </source>
</evidence>
<evidence type="ECO:0000256" key="7">
    <source>
        <dbReference type="SAM" id="MobiDB-lite"/>
    </source>
</evidence>
<dbReference type="STRING" id="574650.SAMN04487966_104121"/>
<evidence type="ECO:0000259" key="9">
    <source>
        <dbReference type="PROSITE" id="PS51202"/>
    </source>
</evidence>
<dbReference type="AlphaFoldDB" id="A0A1I7MKI7"/>
<dbReference type="PANTHER" id="PTHR43833:SF5">
    <property type="entry name" value="TRK SYSTEM POTASSIUM UPTAKE PROTEIN TRKA"/>
    <property type="match status" value="1"/>
</dbReference>
<evidence type="ECO:0000256" key="6">
    <source>
        <dbReference type="ARBA" id="ARBA00023065"/>
    </source>
</evidence>
<feature type="domain" description="RCK N-terminal" evidence="8">
    <location>
        <begin position="1"/>
        <end position="117"/>
    </location>
</feature>
<keyword evidence="11" id="KW-1185">Reference proteome</keyword>
<protein>
    <recommendedName>
        <fullName evidence="1">Trk system potassium uptake protein TrkA</fullName>
    </recommendedName>
</protein>
<dbReference type="Gene3D" id="3.30.70.1450">
    <property type="entry name" value="Regulator of K+ conductance, C-terminal domain"/>
    <property type="match status" value="1"/>
</dbReference>
<dbReference type="SUPFAM" id="SSF116726">
    <property type="entry name" value="TrkA C-terminal domain-like"/>
    <property type="match status" value="1"/>
</dbReference>
<organism evidence="10 11">
    <name type="scientific">Micrococcus terreus</name>
    <dbReference type="NCBI Taxonomy" id="574650"/>
    <lineage>
        <taxon>Bacteria</taxon>
        <taxon>Bacillati</taxon>
        <taxon>Actinomycetota</taxon>
        <taxon>Actinomycetes</taxon>
        <taxon>Micrococcales</taxon>
        <taxon>Micrococcaceae</taxon>
        <taxon>Micrococcus</taxon>
    </lineage>
</organism>
<dbReference type="RefSeq" id="WP_091696329.1">
    <property type="nucleotide sequence ID" value="NZ_FPCG01000004.1"/>
</dbReference>
<accession>A0A1I7MKI7</accession>
<evidence type="ECO:0000259" key="8">
    <source>
        <dbReference type="PROSITE" id="PS51201"/>
    </source>
</evidence>
<keyword evidence="5" id="KW-0520">NAD</keyword>
<gene>
    <name evidence="10" type="ORF">SAMN04487966_104121</name>
</gene>
<dbReference type="EMBL" id="FPCG01000004">
    <property type="protein sequence ID" value="SFV22431.1"/>
    <property type="molecule type" value="Genomic_DNA"/>
</dbReference>
<evidence type="ECO:0000256" key="2">
    <source>
        <dbReference type="ARBA" id="ARBA00022448"/>
    </source>
</evidence>
<sequence>MRVIITGAGSVGSSIARELLENGHEVLLVDITPEVVARAGLRGAKWLVGDACELSVLREAQLATADVLVAATGDDKANLVVSLLAKAEFGVGRTVARVNNPKNDWLFDDAWGVDVAVSTPRIMTALVEEAVETGDVVRLLTLRSGQSSMVEFTVPAGHWTEGRRIGSVSWPEDAAVVAVIRDARPITPHQDDVMEVGDEVFFLTTVEAEGRLREMLVPEEVRRARSARRSRRDTATRAPAMEGRDVAVEPGGDPRSD</sequence>
<evidence type="ECO:0000313" key="11">
    <source>
        <dbReference type="Proteomes" id="UP000198881"/>
    </source>
</evidence>
<keyword evidence="3" id="KW-0633">Potassium transport</keyword>
<dbReference type="InterPro" id="IPR003148">
    <property type="entry name" value="RCK_N"/>
</dbReference>
<dbReference type="InterPro" id="IPR006036">
    <property type="entry name" value="K_uptake_TrkA"/>
</dbReference>
<keyword evidence="6" id="KW-0406">Ion transport</keyword>
<dbReference type="InterPro" id="IPR050721">
    <property type="entry name" value="Trk_Ktr_HKT_K-transport"/>
</dbReference>
<dbReference type="SUPFAM" id="SSF51735">
    <property type="entry name" value="NAD(P)-binding Rossmann-fold domains"/>
    <property type="match status" value="1"/>
</dbReference>
<dbReference type="PANTHER" id="PTHR43833">
    <property type="entry name" value="POTASSIUM CHANNEL PROTEIN 2-RELATED-RELATED"/>
    <property type="match status" value="1"/>
</dbReference>
<dbReference type="InterPro" id="IPR006037">
    <property type="entry name" value="RCK_C"/>
</dbReference>
<dbReference type="PRINTS" id="PR00335">
    <property type="entry name" value="KUPTAKETRKA"/>
</dbReference>
<dbReference type="GO" id="GO:0005886">
    <property type="term" value="C:plasma membrane"/>
    <property type="evidence" value="ECO:0007669"/>
    <property type="project" value="InterPro"/>
</dbReference>
<dbReference type="Gene3D" id="3.40.50.720">
    <property type="entry name" value="NAD(P)-binding Rossmann-like Domain"/>
    <property type="match status" value="1"/>
</dbReference>
<dbReference type="Proteomes" id="UP000198881">
    <property type="component" value="Unassembled WGS sequence"/>
</dbReference>
<dbReference type="Pfam" id="PF02080">
    <property type="entry name" value="TrkA_C"/>
    <property type="match status" value="1"/>
</dbReference>
<keyword evidence="4" id="KW-0630">Potassium</keyword>
<feature type="domain" description="RCK C-terminal" evidence="9">
    <location>
        <begin position="137"/>
        <end position="218"/>
    </location>
</feature>
<reference evidence="10 11" key="1">
    <citation type="submission" date="2016-10" db="EMBL/GenBank/DDBJ databases">
        <authorList>
            <person name="de Groot N.N."/>
        </authorList>
    </citation>
    <scope>NUCLEOTIDE SEQUENCE [LARGE SCALE GENOMIC DNA]</scope>
    <source>
        <strain evidence="10 11">CGMCC 1.7054</strain>
    </source>
</reference>
<evidence type="ECO:0000256" key="4">
    <source>
        <dbReference type="ARBA" id="ARBA00022958"/>
    </source>
</evidence>
<proteinExistence type="predicted"/>